<evidence type="ECO:0000256" key="14">
    <source>
        <dbReference type="PIRSR" id="PIRSR039133-3"/>
    </source>
</evidence>
<dbReference type="CTD" id="10054"/>
<dbReference type="KEGG" id="vde:111252921"/>
<feature type="domain" description="Ubiquitin/SUMO-activating enzyme ubiquitin-like" evidence="17">
    <location>
        <begin position="432"/>
        <end position="517"/>
    </location>
</feature>
<comment type="subunit">
    <text evidence="11">Heterodimer.</text>
</comment>
<dbReference type="GO" id="GO:0016740">
    <property type="term" value="F:transferase activity"/>
    <property type="evidence" value="ECO:0007669"/>
    <property type="project" value="UniProtKB-KW"/>
</dbReference>
<evidence type="ECO:0000256" key="13">
    <source>
        <dbReference type="PIRSR" id="PIRSR039133-2"/>
    </source>
</evidence>
<keyword evidence="5 11" id="KW-0479">Metal-binding</keyword>
<evidence type="ECO:0000313" key="18">
    <source>
        <dbReference type="EnsemblMetazoa" id="XP_022667314"/>
    </source>
</evidence>
<keyword evidence="4" id="KW-0808">Transferase</keyword>
<evidence type="ECO:0000256" key="10">
    <source>
        <dbReference type="ARBA" id="ARBA00023242"/>
    </source>
</evidence>
<evidence type="ECO:0000256" key="12">
    <source>
        <dbReference type="PIRSR" id="PIRSR039133-1"/>
    </source>
</evidence>
<evidence type="ECO:0000256" key="15">
    <source>
        <dbReference type="SAM" id="MobiDB-lite"/>
    </source>
</evidence>
<dbReference type="InterPro" id="IPR035985">
    <property type="entry name" value="Ubiquitin-activating_enz"/>
</dbReference>
<feature type="binding site" evidence="14">
    <location>
        <position position="147"/>
    </location>
    <ligand>
        <name>Zn(2+)</name>
        <dbReference type="ChEBI" id="CHEBI:29105"/>
    </ligand>
</feature>
<dbReference type="InParanoid" id="A0A7M7KI69"/>
<dbReference type="OrthoDB" id="10255449at2759"/>
<dbReference type="PIRSF" id="PIRSF039133">
    <property type="entry name" value="SUMO_E1B"/>
    <property type="match status" value="1"/>
</dbReference>
<feature type="binding site" evidence="13">
    <location>
        <begin position="13"/>
        <end position="18"/>
    </location>
    <ligand>
        <name>ATP</name>
        <dbReference type="ChEBI" id="CHEBI:30616"/>
    </ligand>
</feature>
<dbReference type="GO" id="GO:0016925">
    <property type="term" value="P:protein sumoylation"/>
    <property type="evidence" value="ECO:0007669"/>
    <property type="project" value="UniProtKB-UniRule"/>
</dbReference>
<dbReference type="GeneID" id="111252921"/>
<dbReference type="InterPro" id="IPR028077">
    <property type="entry name" value="UAE_UbL_dom"/>
</dbReference>
<dbReference type="RefSeq" id="XP_022667318.1">
    <property type="nucleotide sequence ID" value="XM_022811583.1"/>
</dbReference>
<evidence type="ECO:0000256" key="2">
    <source>
        <dbReference type="ARBA" id="ARBA00004718"/>
    </source>
</evidence>
<dbReference type="InterPro" id="IPR042449">
    <property type="entry name" value="Ub-E1_IAD_1"/>
</dbReference>
<dbReference type="GO" id="GO:0005737">
    <property type="term" value="C:cytoplasm"/>
    <property type="evidence" value="ECO:0007669"/>
    <property type="project" value="TreeGrafter"/>
</dbReference>
<evidence type="ECO:0000256" key="1">
    <source>
        <dbReference type="ARBA" id="ARBA00004123"/>
    </source>
</evidence>
<evidence type="ECO:0000256" key="9">
    <source>
        <dbReference type="ARBA" id="ARBA00022840"/>
    </source>
</evidence>
<dbReference type="SUPFAM" id="SSF69572">
    <property type="entry name" value="Activating enzymes of the ubiquitin-like proteins"/>
    <property type="match status" value="1"/>
</dbReference>
<dbReference type="GO" id="GO:0019948">
    <property type="term" value="F:SUMO activating enzyme activity"/>
    <property type="evidence" value="ECO:0007669"/>
    <property type="project" value="UniProtKB-UniRule"/>
</dbReference>
<feature type="binding site" evidence="13">
    <location>
        <begin position="45"/>
        <end position="48"/>
    </location>
    <ligand>
        <name>ATP</name>
        <dbReference type="ChEBI" id="CHEBI:30616"/>
    </ligand>
</feature>
<evidence type="ECO:0000313" key="19">
    <source>
        <dbReference type="Proteomes" id="UP000594260"/>
    </source>
</evidence>
<dbReference type="AlphaFoldDB" id="A0A7M7KI69"/>
<comment type="subcellular location">
    <subcellularLocation>
        <location evidence="1">Nucleus</location>
    </subcellularLocation>
</comment>
<feature type="binding site" evidence="14">
    <location>
        <position position="421"/>
    </location>
    <ligand>
        <name>Zn(2+)</name>
        <dbReference type="ChEBI" id="CHEBI:29105"/>
    </ligand>
</feature>
<dbReference type="Gene3D" id="1.10.10.520">
    <property type="entry name" value="Ubiquitin activating enzymes (Uba3). Chain: B, domain 2"/>
    <property type="match status" value="1"/>
</dbReference>
<dbReference type="GO" id="GO:0031510">
    <property type="term" value="C:SUMO activating enzyme complex"/>
    <property type="evidence" value="ECO:0007669"/>
    <property type="project" value="UniProtKB-UniRule"/>
</dbReference>
<dbReference type="InterPro" id="IPR045886">
    <property type="entry name" value="ThiF/MoeB/HesA"/>
</dbReference>
<dbReference type="PANTHER" id="PTHR10953">
    <property type="entry name" value="UBIQUITIN-ACTIVATING ENZYME E1"/>
    <property type="match status" value="1"/>
</dbReference>
<dbReference type="Gene3D" id="3.50.50.80">
    <property type="entry name" value="Ubiquitin-activating enzyme E1, inactive adenylation domain, subdomain 1"/>
    <property type="match status" value="1"/>
</dbReference>
<sequence>MVTPAEAKVLVVGAGGIGCELLKNLVLTGFRDIHVIDLDTIDFSNLNRQFLFRKEHVGKSKALVAKESVLALCPEANITALHDTVIKQEYGRDFFRRFHIVLNALDNRQARNHVNRLCLAADVPLVESGTQGYLGQVEPILKGVSECYECKPKAAQRTFAGCTIRNTPSEPIHCIVWAKHLFNQLFGLQDADEEVSPDMMDPELGGTLDEINLMKSDTGFGNVERVSTRQWAAERGYEPASLFDKLFHDDIVYLRNMANLWKKRREPEACKFPKEALESWTMPSGMRDQRVWSEEECAANFRDSVTQLKERLAALPDGDYLTWDKDDDVALDFVTACANVRMRCFGMEAKSQFEVKSMAGNIIPAIATTNAVIAGFIVLQALKILRGKKMDCRAVFLNRSANPVSRVVIQPAVMDPPNPKCYVCADKNEVYVITNTKTSTIKAFRDNLLKDMLNMAAPDVANELTGAIVVSSEDGETDDIEDKVMADLGMGHDARLLCDDFLQNFQLVVNVVHSEEKLSDDAEFEVKGELPKPKEENMQKNENGAANDNEPSASSHNGGSGDDATVINDDDDLIVLDDTEELSTVAKEGEPASKKARLS</sequence>
<dbReference type="RefSeq" id="XP_022667317.1">
    <property type="nucleotide sequence ID" value="XM_022811582.1"/>
</dbReference>
<keyword evidence="9 11" id="KW-0067">ATP-binding</keyword>
<feature type="binding site" evidence="13">
    <location>
        <position position="37"/>
    </location>
    <ligand>
        <name>ATP</name>
        <dbReference type="ChEBI" id="CHEBI:30616"/>
    </ligand>
</feature>
<dbReference type="RefSeq" id="XP_022667315.1">
    <property type="nucleotide sequence ID" value="XM_022811580.1"/>
</dbReference>
<proteinExistence type="inferred from homology"/>
<dbReference type="PANTHER" id="PTHR10953:SF5">
    <property type="entry name" value="SUMO-ACTIVATING ENZYME SUBUNIT 2"/>
    <property type="match status" value="1"/>
</dbReference>
<protein>
    <recommendedName>
        <fullName evidence="11">SUMO-activating enzyme subunit</fullName>
    </recommendedName>
</protein>
<feature type="region of interest" description="Disordered" evidence="15">
    <location>
        <begin position="529"/>
        <end position="599"/>
    </location>
</feature>
<keyword evidence="8 11" id="KW-0862">Zinc</keyword>
<dbReference type="InterPro" id="IPR023318">
    <property type="entry name" value="Ub_act_enz_dom_a_sf"/>
</dbReference>
<dbReference type="InterPro" id="IPR000594">
    <property type="entry name" value="ThiF_NAD_FAD-bd"/>
</dbReference>
<dbReference type="UniPathway" id="UPA00886"/>
<feature type="binding site" evidence="13">
    <location>
        <position position="61"/>
    </location>
    <ligand>
        <name>ATP</name>
        <dbReference type="ChEBI" id="CHEBI:30616"/>
    </ligand>
</feature>
<reference evidence="18" key="1">
    <citation type="submission" date="2021-01" db="UniProtKB">
        <authorList>
            <consortium name="EnsemblMetazoa"/>
        </authorList>
    </citation>
    <scope>IDENTIFICATION</scope>
</reference>
<keyword evidence="6 11" id="KW-0547">Nucleotide-binding</keyword>
<keyword evidence="10" id="KW-0539">Nucleus</keyword>
<dbReference type="FunFam" id="3.50.50.80:FF:000002">
    <property type="entry name" value="SUMO-activating enzyme subunit 2"/>
    <property type="match status" value="1"/>
</dbReference>
<evidence type="ECO:0000256" key="8">
    <source>
        <dbReference type="ARBA" id="ARBA00022833"/>
    </source>
</evidence>
<evidence type="ECO:0000259" key="16">
    <source>
        <dbReference type="Pfam" id="PF00899"/>
    </source>
</evidence>
<dbReference type="RefSeq" id="XP_022667316.1">
    <property type="nucleotide sequence ID" value="XM_022811581.1"/>
</dbReference>
<dbReference type="FunFam" id="3.40.50.720:FF:000618">
    <property type="entry name" value="SUMO-activating enzyme subunit 2"/>
    <property type="match status" value="1"/>
</dbReference>
<keyword evidence="19" id="KW-1185">Reference proteome</keyword>
<evidence type="ECO:0000256" key="4">
    <source>
        <dbReference type="ARBA" id="ARBA00022679"/>
    </source>
</evidence>
<dbReference type="Pfam" id="PF00899">
    <property type="entry name" value="ThiF"/>
    <property type="match status" value="1"/>
</dbReference>
<dbReference type="InterPro" id="IPR030661">
    <property type="entry name" value="Uba2"/>
</dbReference>
<dbReference type="RefSeq" id="XP_022667314.1">
    <property type="nucleotide sequence ID" value="XM_022811579.1"/>
</dbReference>
<feature type="active site" description="Glycyl thioester intermediate" evidence="12">
    <location>
        <position position="162"/>
    </location>
</feature>
<evidence type="ECO:0000256" key="5">
    <source>
        <dbReference type="ARBA" id="ARBA00022723"/>
    </source>
</evidence>
<evidence type="ECO:0000256" key="11">
    <source>
        <dbReference type="PIRNR" id="PIRNR039133"/>
    </source>
</evidence>
<dbReference type="GO" id="GO:0046872">
    <property type="term" value="F:metal ion binding"/>
    <property type="evidence" value="ECO:0007669"/>
    <property type="project" value="UniProtKB-KW"/>
</dbReference>
<dbReference type="GO" id="GO:0005524">
    <property type="term" value="F:ATP binding"/>
    <property type="evidence" value="ECO:0007669"/>
    <property type="project" value="UniProtKB-UniRule"/>
</dbReference>
<dbReference type="EnsemblMetazoa" id="XM_022811582">
    <property type="protein sequence ID" value="XP_022667317"/>
    <property type="gene ID" value="LOC111252921"/>
</dbReference>
<dbReference type="OMA" id="TPSEHIH"/>
<dbReference type="Proteomes" id="UP000594260">
    <property type="component" value="Unplaced"/>
</dbReference>
<dbReference type="Gene3D" id="3.10.290.20">
    <property type="entry name" value="Ubiquitin-like 2 activating enzyme e1b. Chain: B, domain 3"/>
    <property type="match status" value="1"/>
</dbReference>
<dbReference type="FunCoup" id="A0A7M7KI69">
    <property type="interactions" value="2665"/>
</dbReference>
<evidence type="ECO:0000256" key="6">
    <source>
        <dbReference type="ARBA" id="ARBA00022741"/>
    </source>
</evidence>
<dbReference type="EnsemblMetazoa" id="XM_022811581">
    <property type="protein sequence ID" value="XP_022667316"/>
    <property type="gene ID" value="LOC111252921"/>
</dbReference>
<dbReference type="EnsemblMetazoa" id="XM_022811583">
    <property type="protein sequence ID" value="XP_022667318"/>
    <property type="gene ID" value="LOC111252921"/>
</dbReference>
<keyword evidence="7 11" id="KW-0833">Ubl conjugation pathway</keyword>
<organism evidence="18 19">
    <name type="scientific">Varroa destructor</name>
    <name type="common">Honeybee mite</name>
    <dbReference type="NCBI Taxonomy" id="109461"/>
    <lineage>
        <taxon>Eukaryota</taxon>
        <taxon>Metazoa</taxon>
        <taxon>Ecdysozoa</taxon>
        <taxon>Arthropoda</taxon>
        <taxon>Chelicerata</taxon>
        <taxon>Arachnida</taxon>
        <taxon>Acari</taxon>
        <taxon>Parasitiformes</taxon>
        <taxon>Mesostigmata</taxon>
        <taxon>Gamasina</taxon>
        <taxon>Dermanyssoidea</taxon>
        <taxon>Varroidae</taxon>
        <taxon>Varroa</taxon>
    </lineage>
</organism>
<feature type="compositionally biased region" description="Acidic residues" evidence="15">
    <location>
        <begin position="568"/>
        <end position="581"/>
    </location>
</feature>
<evidence type="ECO:0000256" key="3">
    <source>
        <dbReference type="ARBA" id="ARBA00005673"/>
    </source>
</evidence>
<evidence type="ECO:0000259" key="17">
    <source>
        <dbReference type="Pfam" id="PF14732"/>
    </source>
</evidence>
<dbReference type="EnsemblMetazoa" id="XM_022811580">
    <property type="protein sequence ID" value="XP_022667315"/>
    <property type="gene ID" value="LOC111252921"/>
</dbReference>
<dbReference type="EnsemblMetazoa" id="XM_022811579">
    <property type="protein sequence ID" value="XP_022667314"/>
    <property type="gene ID" value="LOC111252921"/>
</dbReference>
<feature type="binding site" evidence="13">
    <location>
        <begin position="106"/>
        <end position="111"/>
    </location>
    <ligand>
        <name>ATP</name>
        <dbReference type="ChEBI" id="CHEBI:30616"/>
    </ligand>
</feature>
<accession>A0A7M7KI69</accession>
<comment type="pathway">
    <text evidence="2 11">Protein modification; protein sumoylation.</text>
</comment>
<feature type="domain" description="THIF-type NAD/FAD binding fold" evidence="16">
    <location>
        <begin position="6"/>
        <end position="422"/>
    </location>
</feature>
<feature type="binding site" evidence="14">
    <location>
        <position position="424"/>
    </location>
    <ligand>
        <name>Zn(2+)</name>
        <dbReference type="ChEBI" id="CHEBI:29105"/>
    </ligand>
</feature>
<dbReference type="Pfam" id="PF14732">
    <property type="entry name" value="UAE_UbL"/>
    <property type="match status" value="1"/>
</dbReference>
<evidence type="ECO:0000256" key="7">
    <source>
        <dbReference type="ARBA" id="ARBA00022786"/>
    </source>
</evidence>
<comment type="similarity">
    <text evidence="3 11">Belongs to the ubiquitin-activating E1 family.</text>
</comment>
<feature type="binding site" evidence="14">
    <location>
        <position position="150"/>
    </location>
    <ligand>
        <name>Zn(2+)</name>
        <dbReference type="ChEBI" id="CHEBI:29105"/>
    </ligand>
</feature>
<feature type="compositionally biased region" description="Basic and acidic residues" evidence="15">
    <location>
        <begin position="529"/>
        <end position="539"/>
    </location>
</feature>
<feature type="compositionally biased region" description="Polar residues" evidence="15">
    <location>
        <begin position="540"/>
        <end position="557"/>
    </location>
</feature>
<name>A0A7M7KI69_VARDE</name>